<keyword evidence="12" id="KW-0496">Mitochondrion</keyword>
<evidence type="ECO:0000256" key="7">
    <source>
        <dbReference type="ARBA" id="ARBA00023027"/>
    </source>
</evidence>
<feature type="transmembrane region" description="Helical" evidence="11">
    <location>
        <begin position="55"/>
        <end position="80"/>
    </location>
</feature>
<comment type="subcellular location">
    <subcellularLocation>
        <location evidence="1">Membrane</location>
        <topology evidence="1">Multi-pass membrane protein</topology>
    </subcellularLocation>
</comment>
<feature type="transmembrane region" description="Helical" evidence="11">
    <location>
        <begin position="6"/>
        <end position="22"/>
    </location>
</feature>
<keyword evidence="5" id="KW-1278">Translocase</keyword>
<comment type="catalytic activity">
    <reaction evidence="10">
        <text>a ubiquinone + NADH + 5 H(+)(in) = a ubiquinol + NAD(+) + 4 H(+)(out)</text>
        <dbReference type="Rhea" id="RHEA:29091"/>
        <dbReference type="Rhea" id="RHEA-COMP:9565"/>
        <dbReference type="Rhea" id="RHEA-COMP:9566"/>
        <dbReference type="ChEBI" id="CHEBI:15378"/>
        <dbReference type="ChEBI" id="CHEBI:16389"/>
        <dbReference type="ChEBI" id="CHEBI:17976"/>
        <dbReference type="ChEBI" id="CHEBI:57540"/>
        <dbReference type="ChEBI" id="CHEBI:57945"/>
        <dbReference type="EC" id="7.1.1.2"/>
    </reaction>
</comment>
<dbReference type="GO" id="GO:0008137">
    <property type="term" value="F:NADH dehydrogenase (ubiquinone) activity"/>
    <property type="evidence" value="ECO:0007669"/>
    <property type="project" value="UniProtKB-EC"/>
</dbReference>
<gene>
    <name evidence="12" type="primary">nad4l</name>
</gene>
<sequence length="95" mass="11332">MKIYLILSMFMMVSGLFVFISKRKHMLSMLLSLEFLVLCLYFNMFLYLNMMNLEYFFLMIFITMSVCEGVLSLSIMVSMIRNYGNDNILSLNFLW</sequence>
<keyword evidence="8 11" id="KW-0472">Membrane</keyword>
<comment type="similarity">
    <text evidence="2">Belongs to the complex I subunit 4L family.</text>
</comment>
<name>A0A346RH39_9CUCU</name>
<organism evidence="12">
    <name type="scientific">Cucujoidea sp. 3 KM-2017</name>
    <dbReference type="NCBI Taxonomy" id="2219367"/>
    <lineage>
        <taxon>Eukaryota</taxon>
        <taxon>Metazoa</taxon>
        <taxon>Ecdysozoa</taxon>
        <taxon>Arthropoda</taxon>
        <taxon>Hexapoda</taxon>
        <taxon>Insecta</taxon>
        <taxon>Pterygota</taxon>
        <taxon>Neoptera</taxon>
        <taxon>Endopterygota</taxon>
        <taxon>Coleoptera</taxon>
        <taxon>Polyphaga</taxon>
        <taxon>Cucujiformia</taxon>
    </lineage>
</organism>
<dbReference type="GO" id="GO:0016020">
    <property type="term" value="C:membrane"/>
    <property type="evidence" value="ECO:0007669"/>
    <property type="project" value="UniProtKB-SubCell"/>
</dbReference>
<keyword evidence="7" id="KW-0520">NAD</keyword>
<geneLocation type="mitochondrion" evidence="12"/>
<dbReference type="Pfam" id="PF00420">
    <property type="entry name" value="Oxidored_q2"/>
    <property type="match status" value="1"/>
</dbReference>
<evidence type="ECO:0000256" key="11">
    <source>
        <dbReference type="SAM" id="Phobius"/>
    </source>
</evidence>
<evidence type="ECO:0000256" key="1">
    <source>
        <dbReference type="ARBA" id="ARBA00004141"/>
    </source>
</evidence>
<evidence type="ECO:0000256" key="2">
    <source>
        <dbReference type="ARBA" id="ARBA00010519"/>
    </source>
</evidence>
<evidence type="ECO:0000313" key="12">
    <source>
        <dbReference type="EMBL" id="AXS65386.1"/>
    </source>
</evidence>
<dbReference type="EMBL" id="MG193393">
    <property type="protein sequence ID" value="AXS65386.1"/>
    <property type="molecule type" value="Genomic_DNA"/>
</dbReference>
<protein>
    <recommendedName>
        <fullName evidence="3">NADH-ubiquinone oxidoreductase chain 4L</fullName>
    </recommendedName>
    <alternativeName>
        <fullName evidence="9">NADH dehydrogenase subunit 4L</fullName>
    </alternativeName>
</protein>
<evidence type="ECO:0000256" key="4">
    <source>
        <dbReference type="ARBA" id="ARBA00022692"/>
    </source>
</evidence>
<evidence type="ECO:0000256" key="5">
    <source>
        <dbReference type="ARBA" id="ARBA00022967"/>
    </source>
</evidence>
<dbReference type="InterPro" id="IPR039428">
    <property type="entry name" value="NUOK/Mnh_C1-like"/>
</dbReference>
<accession>A0A346RH39</accession>
<reference evidence="12" key="1">
    <citation type="journal article" date="2018" name="J. ISSAAS">
        <title>The contribution of mitochondrial metagenomics to large-scale data mining and phylogenetic analysis of Coleoptera.</title>
        <authorList>
            <person name="Miller K."/>
            <person name="Linard B."/>
            <person name="Motyka M."/>
            <person name="Bocek M."/>
            <person name="Vogler A.P."/>
        </authorList>
    </citation>
    <scope>NUCLEOTIDE SEQUENCE</scope>
</reference>
<evidence type="ECO:0000256" key="10">
    <source>
        <dbReference type="ARBA" id="ARBA00049551"/>
    </source>
</evidence>
<keyword evidence="6 11" id="KW-1133">Transmembrane helix</keyword>
<dbReference type="Gene3D" id="1.10.287.3510">
    <property type="match status" value="1"/>
</dbReference>
<evidence type="ECO:0000256" key="6">
    <source>
        <dbReference type="ARBA" id="ARBA00022989"/>
    </source>
</evidence>
<proteinExistence type="inferred from homology"/>
<evidence type="ECO:0000256" key="8">
    <source>
        <dbReference type="ARBA" id="ARBA00023136"/>
    </source>
</evidence>
<feature type="transmembrane region" description="Helical" evidence="11">
    <location>
        <begin position="29"/>
        <end position="49"/>
    </location>
</feature>
<evidence type="ECO:0000256" key="3">
    <source>
        <dbReference type="ARBA" id="ARBA00016612"/>
    </source>
</evidence>
<evidence type="ECO:0000256" key="9">
    <source>
        <dbReference type="ARBA" id="ARBA00031586"/>
    </source>
</evidence>
<keyword evidence="4 11" id="KW-0812">Transmembrane</keyword>
<dbReference type="AlphaFoldDB" id="A0A346RH39"/>